<dbReference type="RefSeq" id="XP_026753247.1">
    <property type="nucleotide sequence ID" value="XM_026897446.3"/>
</dbReference>
<protein>
    <submittedName>
        <fullName evidence="3">Uncharacterized protein LOC113513452</fullName>
    </submittedName>
</protein>
<dbReference type="PANTHER" id="PTHR21505">
    <property type="entry name" value="MADF DOMAIN-CONTAINING PROTEIN-RELATED"/>
    <property type="match status" value="1"/>
</dbReference>
<dbReference type="AlphaFoldDB" id="A0A6J1WP65"/>
<feature type="domain" description="MADF" evidence="1">
    <location>
        <begin position="16"/>
        <end position="99"/>
    </location>
</feature>
<dbReference type="SMART" id="SM00595">
    <property type="entry name" value="MADF"/>
    <property type="match status" value="1"/>
</dbReference>
<gene>
    <name evidence="3" type="primary">LOC113513452</name>
</gene>
<dbReference type="InParanoid" id="A0A6J1WP65"/>
<dbReference type="Pfam" id="PF10545">
    <property type="entry name" value="MADF_DNA_bdg"/>
    <property type="match status" value="1"/>
</dbReference>
<name>A0A6J1WP65_GALME</name>
<evidence type="ECO:0000313" key="3">
    <source>
        <dbReference type="RefSeq" id="XP_026753247.1"/>
    </source>
</evidence>
<dbReference type="OrthoDB" id="7408914at2759"/>
<dbReference type="PANTHER" id="PTHR21505:SF12">
    <property type="entry name" value="MADF DOMAIN-CONTAINING PROTEIN-RELATED"/>
    <property type="match status" value="1"/>
</dbReference>
<accession>A0A6J1WP65</accession>
<reference evidence="3" key="1">
    <citation type="submission" date="2025-08" db="UniProtKB">
        <authorList>
            <consortium name="RefSeq"/>
        </authorList>
    </citation>
    <scope>IDENTIFICATION</scope>
    <source>
        <tissue evidence="3">Whole larvae</tissue>
    </source>
</reference>
<dbReference type="Proteomes" id="UP001652740">
    <property type="component" value="Unplaced"/>
</dbReference>
<evidence type="ECO:0000259" key="1">
    <source>
        <dbReference type="PROSITE" id="PS51029"/>
    </source>
</evidence>
<dbReference type="PROSITE" id="PS51029">
    <property type="entry name" value="MADF"/>
    <property type="match status" value="1"/>
</dbReference>
<sequence>MIKMADVEWTNELVIKLVEEYSKKPELWDNTHKWYRMHTAKYEAWTDLANMFDCDIADLRKKLNSIFASHRREKAKVRCGGRSLWFLYNHLKFLPNHLDNDNNPDAVVMKSNNSRIEEDFEEHTSDDNNHDVDEDHEEIIIKEEPVVQTYVKPKSYKYTTHKPRLTKTIKRRIIREAPANSSSRIDSKILETLRLIRKSDLSRKKDECDSFGEYIADSLRKHDDRTQSMIKQAINNILFEQEMKKYSTNQYEVVITGVDENPLILGDTDSNDK</sequence>
<dbReference type="KEGG" id="gmw:113513452"/>
<keyword evidence="2" id="KW-1185">Reference proteome</keyword>
<proteinExistence type="predicted"/>
<dbReference type="GeneID" id="113513452"/>
<evidence type="ECO:0000313" key="2">
    <source>
        <dbReference type="Proteomes" id="UP001652740"/>
    </source>
</evidence>
<dbReference type="InterPro" id="IPR006578">
    <property type="entry name" value="MADF-dom"/>
</dbReference>
<organism evidence="2 3">
    <name type="scientific">Galleria mellonella</name>
    <name type="common">Greater wax moth</name>
    <dbReference type="NCBI Taxonomy" id="7137"/>
    <lineage>
        <taxon>Eukaryota</taxon>
        <taxon>Metazoa</taxon>
        <taxon>Ecdysozoa</taxon>
        <taxon>Arthropoda</taxon>
        <taxon>Hexapoda</taxon>
        <taxon>Insecta</taxon>
        <taxon>Pterygota</taxon>
        <taxon>Neoptera</taxon>
        <taxon>Endopterygota</taxon>
        <taxon>Lepidoptera</taxon>
        <taxon>Glossata</taxon>
        <taxon>Ditrysia</taxon>
        <taxon>Pyraloidea</taxon>
        <taxon>Pyralidae</taxon>
        <taxon>Galleriinae</taxon>
        <taxon>Galleria</taxon>
    </lineage>
</organism>